<evidence type="ECO:0000256" key="1">
    <source>
        <dbReference type="ARBA" id="ARBA00004651"/>
    </source>
</evidence>
<dbReference type="GO" id="GO:0090589">
    <property type="term" value="F:protein-phosphocysteine-trehalose phosphotransferase system transporter activity"/>
    <property type="evidence" value="ECO:0007669"/>
    <property type="project" value="TreeGrafter"/>
</dbReference>
<dbReference type="CDD" id="cd00212">
    <property type="entry name" value="PTS_IIB_glc"/>
    <property type="match status" value="1"/>
</dbReference>
<dbReference type="PANTHER" id="PTHR30175">
    <property type="entry name" value="PHOSPHOTRANSFERASE SYSTEM TRANSPORT PROTEIN"/>
    <property type="match status" value="1"/>
</dbReference>
<evidence type="ECO:0000256" key="12">
    <source>
        <dbReference type="ARBA" id="ARBA00045139"/>
    </source>
</evidence>
<protein>
    <recommendedName>
        <fullName evidence="11">protein-N(pi)-phosphohistidine--sucrose phosphotransferase</fullName>
        <ecNumber evidence="11">2.7.1.211</ecNumber>
    </recommendedName>
</protein>
<dbReference type="AlphaFoldDB" id="A0A0B5QY81"/>
<dbReference type="NCBIfam" id="TIGR00826">
    <property type="entry name" value="EIIB_glc"/>
    <property type="match status" value="1"/>
</dbReference>
<accession>A0A0B5QY81</accession>
<dbReference type="Gene3D" id="3.30.1360.60">
    <property type="entry name" value="Glucose permease domain IIB"/>
    <property type="match status" value="1"/>
</dbReference>
<dbReference type="InterPro" id="IPR013013">
    <property type="entry name" value="PTS_EIIC_1"/>
</dbReference>
<evidence type="ECO:0000313" key="19">
    <source>
        <dbReference type="Proteomes" id="UP000031866"/>
    </source>
</evidence>
<evidence type="ECO:0000256" key="9">
    <source>
        <dbReference type="ARBA" id="ARBA00022989"/>
    </source>
</evidence>
<proteinExistence type="predicted"/>
<evidence type="ECO:0000259" key="17">
    <source>
        <dbReference type="PROSITE" id="PS51103"/>
    </source>
</evidence>
<evidence type="ECO:0000256" key="14">
    <source>
        <dbReference type="PROSITE-ProRule" id="PRU00421"/>
    </source>
</evidence>
<evidence type="ECO:0000256" key="2">
    <source>
        <dbReference type="ARBA" id="ARBA00022448"/>
    </source>
</evidence>
<dbReference type="GO" id="GO:0015771">
    <property type="term" value="P:trehalose transport"/>
    <property type="evidence" value="ECO:0007669"/>
    <property type="project" value="TreeGrafter"/>
</dbReference>
<dbReference type="EMBL" id="CP010086">
    <property type="protein sequence ID" value="AJH01954.1"/>
    <property type="molecule type" value="Genomic_DNA"/>
</dbReference>
<dbReference type="InterPro" id="IPR010973">
    <property type="entry name" value="PTS_IIBC_sucr"/>
</dbReference>
<dbReference type="RefSeq" id="WP_041900421.1">
    <property type="nucleotide sequence ID" value="NZ_CP010086.2"/>
</dbReference>
<feature type="transmembrane region" description="Helical" evidence="15">
    <location>
        <begin position="159"/>
        <end position="180"/>
    </location>
</feature>
<dbReference type="GO" id="GO:0009401">
    <property type="term" value="P:phosphoenolpyruvate-dependent sugar phosphotransferase system"/>
    <property type="evidence" value="ECO:0007669"/>
    <property type="project" value="UniProtKB-KW"/>
</dbReference>
<evidence type="ECO:0000256" key="4">
    <source>
        <dbReference type="ARBA" id="ARBA00022597"/>
    </source>
</evidence>
<evidence type="ECO:0000256" key="5">
    <source>
        <dbReference type="ARBA" id="ARBA00022679"/>
    </source>
</evidence>
<evidence type="ECO:0000256" key="10">
    <source>
        <dbReference type="ARBA" id="ARBA00023136"/>
    </source>
</evidence>
<evidence type="ECO:0000256" key="7">
    <source>
        <dbReference type="ARBA" id="ARBA00022692"/>
    </source>
</evidence>
<dbReference type="PROSITE" id="PS51098">
    <property type="entry name" value="PTS_EIIB_TYPE_1"/>
    <property type="match status" value="1"/>
</dbReference>
<gene>
    <name evidence="18" type="ORF">LF65_05437</name>
</gene>
<feature type="transmembrane region" description="Helical" evidence="15">
    <location>
        <begin position="380"/>
        <end position="400"/>
    </location>
</feature>
<sequence length="479" mass="50888">MANKKEYRQTAEEILEIIGGKENLINAAHCATRLRLVLKDESLVDIKSLENVSLVKGNFSTSGQFQIILGSGIVDEVYKEFIQIADIKESSKAEVKKEADKKLNLGQKLVKTLADVFVPILPALIASGLLMGLNNVLTSQGLFISGRSLVEAYPGMADLAGMINTFANAAYVFLPVLIGFSATKLFGGNPYLGAVIGMIMVHPDLLNGYGYGDAVTKGTIPMWNIFGLSIQKVGYQGTVLPVLAASFIIAKCEQFFRRVVPEALDNLLTPLLSVFVTGVLTFTIVGTIMRSAGNILTSGILWLHNSLGIFGGAVFGFIYAPFTLTGMHHSLLPIDIQLLSNMAATGGSFLLAIAACNNVSQGASAFASMVISEDKKLKGVALTSGISAMLGITEPAMFGVNLKLKFPFYAAMVGSAAGSAYVTLTNVLNISPGAAGLIGFVCIRPQSILNFFIGIGISFVVGFALTFVFAKSKKLNKQI</sequence>
<dbReference type="GO" id="GO:0005886">
    <property type="term" value="C:plasma membrane"/>
    <property type="evidence" value="ECO:0007669"/>
    <property type="project" value="UniProtKB-SubCell"/>
</dbReference>
<keyword evidence="7 15" id="KW-0812">Transmembrane</keyword>
<feature type="domain" description="PTS EIIC type-1" evidence="17">
    <location>
        <begin position="111"/>
        <end position="479"/>
    </location>
</feature>
<dbReference type="InterPro" id="IPR036878">
    <property type="entry name" value="Glu_permease_IIB"/>
</dbReference>
<dbReference type="PROSITE" id="PS01035">
    <property type="entry name" value="PTS_EIIB_TYPE_1_CYS"/>
    <property type="match status" value="1"/>
</dbReference>
<evidence type="ECO:0000256" key="3">
    <source>
        <dbReference type="ARBA" id="ARBA00022475"/>
    </source>
</evidence>
<dbReference type="PANTHER" id="PTHR30175:SF4">
    <property type="entry name" value="PTS SYSTEM TREHALOSE-SPECIFIC EIIBC COMPONENT"/>
    <property type="match status" value="1"/>
</dbReference>
<dbReference type="PROSITE" id="PS51103">
    <property type="entry name" value="PTS_EIIC_TYPE_1"/>
    <property type="match status" value="1"/>
</dbReference>
<dbReference type="InterPro" id="IPR050558">
    <property type="entry name" value="PTS_Sugar-Specific_Components"/>
</dbReference>
<dbReference type="NCBIfam" id="TIGR01996">
    <property type="entry name" value="PTS-II-BC-sucr"/>
    <property type="match status" value="1"/>
</dbReference>
<comment type="subcellular location">
    <subcellularLocation>
        <location evidence="1">Cell membrane</location>
        <topology evidence="1">Multi-pass membrane protein</topology>
    </subcellularLocation>
</comment>
<keyword evidence="8" id="KW-0418">Kinase</keyword>
<evidence type="ECO:0000259" key="16">
    <source>
        <dbReference type="PROSITE" id="PS51098"/>
    </source>
</evidence>
<evidence type="ECO:0000256" key="6">
    <source>
        <dbReference type="ARBA" id="ARBA00022683"/>
    </source>
</evidence>
<feature type="transmembrane region" description="Helical" evidence="15">
    <location>
        <begin position="342"/>
        <end position="359"/>
    </location>
</feature>
<comment type="catalytic activity">
    <reaction evidence="13">
        <text>N(pros)-phospho-L-histidyl-[protein](out) + sucrose = sucrose 6(G)-phosphate(in) + L-histidyl-[protein]</text>
        <dbReference type="Rhea" id="RHEA:49236"/>
        <dbReference type="Rhea" id="RHEA-COMP:9745"/>
        <dbReference type="Rhea" id="RHEA-COMP:9746"/>
        <dbReference type="ChEBI" id="CHEBI:17992"/>
        <dbReference type="ChEBI" id="CHEBI:29979"/>
        <dbReference type="ChEBI" id="CHEBI:64837"/>
        <dbReference type="ChEBI" id="CHEBI:91002"/>
        <dbReference type="EC" id="2.7.1.211"/>
    </reaction>
</comment>
<dbReference type="FunFam" id="3.30.1360.60:FF:000001">
    <property type="entry name" value="PTS system glucose-specific IIBC component PtsG"/>
    <property type="match status" value="1"/>
</dbReference>
<dbReference type="GO" id="GO:0016301">
    <property type="term" value="F:kinase activity"/>
    <property type="evidence" value="ECO:0007669"/>
    <property type="project" value="UniProtKB-KW"/>
</dbReference>
<keyword evidence="9 15" id="KW-1133">Transmembrane helix</keyword>
<keyword evidence="6" id="KW-0598">Phosphotransferase system</keyword>
<organism evidence="18 19">
    <name type="scientific">Clostridium beijerinckii</name>
    <name type="common">Clostridium MP</name>
    <dbReference type="NCBI Taxonomy" id="1520"/>
    <lineage>
        <taxon>Bacteria</taxon>
        <taxon>Bacillati</taxon>
        <taxon>Bacillota</taxon>
        <taxon>Clostridia</taxon>
        <taxon>Eubacteriales</taxon>
        <taxon>Clostridiaceae</taxon>
        <taxon>Clostridium</taxon>
    </lineage>
</organism>
<keyword evidence="3" id="KW-1003">Cell membrane</keyword>
<comment type="function">
    <text evidence="12">The phosphoenolpyruvate-dependent sugar phosphotransferase system (sugar PTS), a major carbohydrate active transport system, catalyzes the phosphorylation of incoming sugar substrates concomitantly with their translocation across the cell membrane. This system is involved in sucrose transport.</text>
</comment>
<feature type="transmembrane region" description="Helical" evidence="15">
    <location>
        <begin position="301"/>
        <end position="322"/>
    </location>
</feature>
<dbReference type="InterPro" id="IPR018113">
    <property type="entry name" value="PTrfase_EIIB_Cys"/>
</dbReference>
<dbReference type="Pfam" id="PF02378">
    <property type="entry name" value="PTS_EIIC"/>
    <property type="match status" value="1"/>
</dbReference>
<dbReference type="InterPro" id="IPR001996">
    <property type="entry name" value="PTS_IIB_1"/>
</dbReference>
<dbReference type="Proteomes" id="UP000031866">
    <property type="component" value="Chromosome"/>
</dbReference>
<keyword evidence="4" id="KW-0762">Sugar transport</keyword>
<name>A0A0B5QY81_CLOBE</name>
<dbReference type="STRING" id="1520.LF65_05437"/>
<reference evidence="19" key="1">
    <citation type="submission" date="2014-12" db="EMBL/GenBank/DDBJ databases">
        <title>Genome sequence of Clostridium beijerinckii strain 59B.</title>
        <authorList>
            <person name="Little G.T."/>
            <person name="Minton N.P."/>
        </authorList>
    </citation>
    <scope>NUCLEOTIDE SEQUENCE [LARGE SCALE GENOMIC DNA]</scope>
    <source>
        <strain evidence="19">59B</strain>
    </source>
</reference>
<evidence type="ECO:0000256" key="8">
    <source>
        <dbReference type="ARBA" id="ARBA00022777"/>
    </source>
</evidence>
<feature type="transmembrane region" description="Helical" evidence="15">
    <location>
        <begin position="112"/>
        <end position="133"/>
    </location>
</feature>
<evidence type="ECO:0000256" key="11">
    <source>
        <dbReference type="ARBA" id="ARBA00044053"/>
    </source>
</evidence>
<feature type="active site" description="Phosphocysteine intermediate; for EIIB activity" evidence="14">
    <location>
        <position position="30"/>
    </location>
</feature>
<feature type="transmembrane region" description="Helical" evidence="15">
    <location>
        <begin position="270"/>
        <end position="289"/>
    </location>
</feature>
<keyword evidence="5" id="KW-0808">Transferase</keyword>
<dbReference type="OrthoDB" id="92465at2"/>
<dbReference type="InterPro" id="IPR003352">
    <property type="entry name" value="PTS_EIIC"/>
</dbReference>
<dbReference type="Pfam" id="PF00367">
    <property type="entry name" value="PTS_EIIB"/>
    <property type="match status" value="1"/>
</dbReference>
<feature type="domain" description="PTS EIIB type-1" evidence="16">
    <location>
        <begin position="8"/>
        <end position="91"/>
    </location>
</feature>
<dbReference type="EC" id="2.7.1.211" evidence="11"/>
<keyword evidence="10 15" id="KW-0472">Membrane</keyword>
<dbReference type="GO" id="GO:0008982">
    <property type="term" value="F:protein-N(PI)-phosphohistidine-sugar phosphotransferase activity"/>
    <property type="evidence" value="ECO:0007669"/>
    <property type="project" value="InterPro"/>
</dbReference>
<keyword evidence="2" id="KW-0813">Transport</keyword>
<feature type="transmembrane region" description="Helical" evidence="15">
    <location>
        <begin position="448"/>
        <end position="470"/>
    </location>
</feature>
<evidence type="ECO:0000256" key="13">
    <source>
        <dbReference type="ARBA" id="ARBA00048931"/>
    </source>
</evidence>
<evidence type="ECO:0000313" key="18">
    <source>
        <dbReference type="EMBL" id="AJH01954.1"/>
    </source>
</evidence>
<dbReference type="SUPFAM" id="SSF55604">
    <property type="entry name" value="Glucose permease domain IIB"/>
    <property type="match status" value="1"/>
</dbReference>
<evidence type="ECO:0000256" key="15">
    <source>
        <dbReference type="SAM" id="Phobius"/>
    </source>
</evidence>
<dbReference type="KEGG" id="cbei:LF65_05437"/>